<gene>
    <name evidence="1" type="ORF">DPMN_062519</name>
</gene>
<dbReference type="AlphaFoldDB" id="A0A9D4C9D1"/>
<reference evidence="1" key="2">
    <citation type="submission" date="2020-11" db="EMBL/GenBank/DDBJ databases">
        <authorList>
            <person name="McCartney M.A."/>
            <person name="Auch B."/>
            <person name="Kono T."/>
            <person name="Mallez S."/>
            <person name="Becker A."/>
            <person name="Gohl D.M."/>
            <person name="Silverstein K.A.T."/>
            <person name="Koren S."/>
            <person name="Bechman K.B."/>
            <person name="Herman A."/>
            <person name="Abrahante J.E."/>
            <person name="Garbe J."/>
        </authorList>
    </citation>
    <scope>NUCLEOTIDE SEQUENCE</scope>
    <source>
        <strain evidence="1">Duluth1</strain>
        <tissue evidence="1">Whole animal</tissue>
    </source>
</reference>
<dbReference type="Proteomes" id="UP000828390">
    <property type="component" value="Unassembled WGS sequence"/>
</dbReference>
<proteinExistence type="predicted"/>
<protein>
    <submittedName>
        <fullName evidence="1">Uncharacterized protein</fullName>
    </submittedName>
</protein>
<evidence type="ECO:0000313" key="1">
    <source>
        <dbReference type="EMBL" id="KAH3719665.1"/>
    </source>
</evidence>
<keyword evidence="2" id="KW-1185">Reference proteome</keyword>
<name>A0A9D4C9D1_DREPO</name>
<sequence>MILEPSTVNICDNTACNEALDVIATFYGKQKTVKVIKGNLTDDNLIEEVKEVSCLLNEDKLREEWPMIRGMIRGSYSKLSL</sequence>
<evidence type="ECO:0000313" key="2">
    <source>
        <dbReference type="Proteomes" id="UP000828390"/>
    </source>
</evidence>
<accession>A0A9D4C9D1</accession>
<organism evidence="1 2">
    <name type="scientific">Dreissena polymorpha</name>
    <name type="common">Zebra mussel</name>
    <name type="synonym">Mytilus polymorpha</name>
    <dbReference type="NCBI Taxonomy" id="45954"/>
    <lineage>
        <taxon>Eukaryota</taxon>
        <taxon>Metazoa</taxon>
        <taxon>Spiralia</taxon>
        <taxon>Lophotrochozoa</taxon>
        <taxon>Mollusca</taxon>
        <taxon>Bivalvia</taxon>
        <taxon>Autobranchia</taxon>
        <taxon>Heteroconchia</taxon>
        <taxon>Euheterodonta</taxon>
        <taxon>Imparidentia</taxon>
        <taxon>Neoheterodontei</taxon>
        <taxon>Myida</taxon>
        <taxon>Dreissenoidea</taxon>
        <taxon>Dreissenidae</taxon>
        <taxon>Dreissena</taxon>
    </lineage>
</organism>
<comment type="caution">
    <text evidence="1">The sequence shown here is derived from an EMBL/GenBank/DDBJ whole genome shotgun (WGS) entry which is preliminary data.</text>
</comment>
<dbReference type="EMBL" id="JAIWYP010000013">
    <property type="protein sequence ID" value="KAH3719665.1"/>
    <property type="molecule type" value="Genomic_DNA"/>
</dbReference>
<reference evidence="1" key="1">
    <citation type="journal article" date="2019" name="bioRxiv">
        <title>The Genome of the Zebra Mussel, Dreissena polymorpha: A Resource for Invasive Species Research.</title>
        <authorList>
            <person name="McCartney M.A."/>
            <person name="Auch B."/>
            <person name="Kono T."/>
            <person name="Mallez S."/>
            <person name="Zhang Y."/>
            <person name="Obille A."/>
            <person name="Becker A."/>
            <person name="Abrahante J.E."/>
            <person name="Garbe J."/>
            <person name="Badalamenti J.P."/>
            <person name="Herman A."/>
            <person name="Mangelson H."/>
            <person name="Liachko I."/>
            <person name="Sullivan S."/>
            <person name="Sone E.D."/>
            <person name="Koren S."/>
            <person name="Silverstein K.A.T."/>
            <person name="Beckman K.B."/>
            <person name="Gohl D.M."/>
        </authorList>
    </citation>
    <scope>NUCLEOTIDE SEQUENCE</scope>
    <source>
        <strain evidence="1">Duluth1</strain>
        <tissue evidence="1">Whole animal</tissue>
    </source>
</reference>